<organism evidence="2 3">
    <name type="scientific">Streptodolium elevatio</name>
    <dbReference type="NCBI Taxonomy" id="3157996"/>
    <lineage>
        <taxon>Bacteria</taxon>
        <taxon>Bacillati</taxon>
        <taxon>Actinomycetota</taxon>
        <taxon>Actinomycetes</taxon>
        <taxon>Kitasatosporales</taxon>
        <taxon>Streptomycetaceae</taxon>
        <taxon>Streptodolium</taxon>
    </lineage>
</organism>
<comment type="caution">
    <text evidence="2">The sequence shown here is derived from an EMBL/GenBank/DDBJ whole genome shotgun (WGS) entry which is preliminary data.</text>
</comment>
<evidence type="ECO:0000259" key="1">
    <source>
        <dbReference type="Pfam" id="PF02627"/>
    </source>
</evidence>
<protein>
    <submittedName>
        <fullName evidence="2">Carboxymuconolactone decarboxylase family protein</fullName>
    </submittedName>
</protein>
<dbReference type="RefSeq" id="WP_358354800.1">
    <property type="nucleotide sequence ID" value="NZ_JBEZFP010000039.1"/>
</dbReference>
<dbReference type="Proteomes" id="UP001551482">
    <property type="component" value="Unassembled WGS sequence"/>
</dbReference>
<name>A0ABV3DJ42_9ACTN</name>
<gene>
    <name evidence="2" type="ORF">AB0C36_17215</name>
</gene>
<proteinExistence type="predicted"/>
<dbReference type="Gene3D" id="1.20.1290.10">
    <property type="entry name" value="AhpD-like"/>
    <property type="match status" value="1"/>
</dbReference>
<sequence length="146" mass="16048">MQQRMDISQAAPQGYQAVIGLEKYVRANVDPTLLHLIKLRASVVNGCAFCVDMHSTEALKDGEQGRRLFAVSAWRESPFFSEVERAALELTDEVTALGEHGVTDQVWAAAQDAFSDKELADIILAISTINVWNRVAVSTHLQPPAL</sequence>
<accession>A0ABV3DJ42</accession>
<evidence type="ECO:0000313" key="2">
    <source>
        <dbReference type="EMBL" id="MEU8135247.1"/>
    </source>
</evidence>
<dbReference type="InterPro" id="IPR003779">
    <property type="entry name" value="CMD-like"/>
</dbReference>
<dbReference type="PANTHER" id="PTHR34846">
    <property type="entry name" value="4-CARBOXYMUCONOLACTONE DECARBOXYLASE FAMILY PROTEIN (AFU_ORTHOLOGUE AFUA_6G11590)"/>
    <property type="match status" value="1"/>
</dbReference>
<dbReference type="Pfam" id="PF02627">
    <property type="entry name" value="CMD"/>
    <property type="match status" value="1"/>
</dbReference>
<dbReference type="InterPro" id="IPR029032">
    <property type="entry name" value="AhpD-like"/>
</dbReference>
<feature type="domain" description="Carboxymuconolactone decarboxylase-like" evidence="1">
    <location>
        <begin position="15"/>
        <end position="93"/>
    </location>
</feature>
<dbReference type="NCBIfam" id="TIGR00778">
    <property type="entry name" value="ahpD_dom"/>
    <property type="match status" value="1"/>
</dbReference>
<evidence type="ECO:0000313" key="3">
    <source>
        <dbReference type="Proteomes" id="UP001551482"/>
    </source>
</evidence>
<dbReference type="EMBL" id="JBEZFP010000039">
    <property type="protein sequence ID" value="MEU8135247.1"/>
    <property type="molecule type" value="Genomic_DNA"/>
</dbReference>
<keyword evidence="3" id="KW-1185">Reference proteome</keyword>
<dbReference type="InterPro" id="IPR004675">
    <property type="entry name" value="AhpD_core"/>
</dbReference>
<dbReference type="PANTHER" id="PTHR34846:SF10">
    <property type="entry name" value="CYTOPLASMIC PROTEIN"/>
    <property type="match status" value="1"/>
</dbReference>
<dbReference type="SUPFAM" id="SSF69118">
    <property type="entry name" value="AhpD-like"/>
    <property type="match status" value="1"/>
</dbReference>
<reference evidence="2 3" key="1">
    <citation type="submission" date="2024-06" db="EMBL/GenBank/DDBJ databases">
        <title>The Natural Products Discovery Center: Release of the First 8490 Sequenced Strains for Exploring Actinobacteria Biosynthetic Diversity.</title>
        <authorList>
            <person name="Kalkreuter E."/>
            <person name="Kautsar S.A."/>
            <person name="Yang D."/>
            <person name="Bader C.D."/>
            <person name="Teijaro C.N."/>
            <person name="Fluegel L."/>
            <person name="Davis C.M."/>
            <person name="Simpson J.R."/>
            <person name="Lauterbach L."/>
            <person name="Steele A.D."/>
            <person name="Gui C."/>
            <person name="Meng S."/>
            <person name="Li G."/>
            <person name="Viehrig K."/>
            <person name="Ye F."/>
            <person name="Su P."/>
            <person name="Kiefer A.F."/>
            <person name="Nichols A."/>
            <person name="Cepeda A.J."/>
            <person name="Yan W."/>
            <person name="Fan B."/>
            <person name="Jiang Y."/>
            <person name="Adhikari A."/>
            <person name="Zheng C.-J."/>
            <person name="Schuster L."/>
            <person name="Cowan T.M."/>
            <person name="Smanski M.J."/>
            <person name="Chevrette M.G."/>
            <person name="De Carvalho L.P.S."/>
            <person name="Shen B."/>
        </authorList>
    </citation>
    <scope>NUCLEOTIDE SEQUENCE [LARGE SCALE GENOMIC DNA]</scope>
    <source>
        <strain evidence="2 3">NPDC048946</strain>
    </source>
</reference>